<gene>
    <name evidence="1" type="ORF">CTRU02_205188</name>
</gene>
<keyword evidence="2" id="KW-1185">Reference proteome</keyword>
<evidence type="ECO:0000313" key="1">
    <source>
        <dbReference type="EMBL" id="KAL0938578.1"/>
    </source>
</evidence>
<sequence length="675" mass="74359">MSRRPGPVWFGRPSVTSSKSATLSTRPSKGQPREQVELAVVFEDIATYRSYKPGAGPRLRPISLLPVRDTTAYIRDEFLIPHTISGDGRKHLQYQVAWTDLPAARLIVDAERIADYVSPRAYEEWCAARAEERIEEERRMEEEENVRAVAEAEAREKRVRLRNGLPKEVPATKTTQVESKKRKRKTKAEREETTRAVTPGSEQKRKAGGPKRNAPSLSTPSKTRLEEFRELDTEVEPETEDLAEDDDDKAIFRQLNGEDPSSVAEESCDSGEGSNVPSGLKPPSKKQRTVSPRPVLSRFLSGIETDSNRSTPFDSSRGATSSPALPPLPQPRATSQANRLGPPSTFPSALPASANYASTPPAIPKKITPIYPPAPPKRSQLSVRDPPTPPQPQPQPSSSSSKTQTQTPTPKPWKPPANMKETPIKPPTNGTSTSSPRTGFTPLSHRSTPWTVAHAVHNASSLTPGQPVQSIEQARVSSTLKSTPKQKPEKPAASVPPPPPANDSIHVKPHDADRDELAESDDVYEVLRLEGLQIRHVRGKPVRYFAVRWKGNWPPDQNPTWEPESNIPRYMTKKYLLAHPAPTPQPPPRPRKGTNGTLDQYLSPPLWSQRKYSSVSEAFEGVEYDAAAAGGNGKDLDLDQAAVKQEDEDGGDTGQDEVLLVTEDPVSSVRPTFSW</sequence>
<name>A0ACC3Z3A1_COLTU</name>
<accession>A0ACC3Z3A1</accession>
<protein>
    <submittedName>
        <fullName evidence="1">Chromo domain-containing protein</fullName>
    </submittedName>
</protein>
<dbReference type="EMBL" id="VUJX02000003">
    <property type="protein sequence ID" value="KAL0938578.1"/>
    <property type="molecule type" value="Genomic_DNA"/>
</dbReference>
<proteinExistence type="predicted"/>
<reference evidence="1 2" key="1">
    <citation type="journal article" date="2020" name="Phytopathology">
        <title>Genome Sequence Resources of Colletotrichum truncatum, C. plurivorum, C. musicola, and C. sojae: Four Species Pathogenic to Soybean (Glycine max).</title>
        <authorList>
            <person name="Rogerio F."/>
            <person name="Boufleur T.R."/>
            <person name="Ciampi-Guillardi M."/>
            <person name="Sukno S.A."/>
            <person name="Thon M.R."/>
            <person name="Massola Junior N.S."/>
            <person name="Baroncelli R."/>
        </authorList>
    </citation>
    <scope>NUCLEOTIDE SEQUENCE [LARGE SCALE GENOMIC DNA]</scope>
    <source>
        <strain evidence="1 2">CMES1059</strain>
    </source>
</reference>
<dbReference type="Proteomes" id="UP000805649">
    <property type="component" value="Unassembled WGS sequence"/>
</dbReference>
<evidence type="ECO:0000313" key="2">
    <source>
        <dbReference type="Proteomes" id="UP000805649"/>
    </source>
</evidence>
<comment type="caution">
    <text evidence="1">The sequence shown here is derived from an EMBL/GenBank/DDBJ whole genome shotgun (WGS) entry which is preliminary data.</text>
</comment>
<organism evidence="1 2">
    <name type="scientific">Colletotrichum truncatum</name>
    <name type="common">Anthracnose fungus</name>
    <name type="synonym">Colletotrichum capsici</name>
    <dbReference type="NCBI Taxonomy" id="5467"/>
    <lineage>
        <taxon>Eukaryota</taxon>
        <taxon>Fungi</taxon>
        <taxon>Dikarya</taxon>
        <taxon>Ascomycota</taxon>
        <taxon>Pezizomycotina</taxon>
        <taxon>Sordariomycetes</taxon>
        <taxon>Hypocreomycetidae</taxon>
        <taxon>Glomerellales</taxon>
        <taxon>Glomerellaceae</taxon>
        <taxon>Colletotrichum</taxon>
        <taxon>Colletotrichum truncatum species complex</taxon>
    </lineage>
</organism>